<reference evidence="4" key="1">
    <citation type="submission" date="2015-08" db="EMBL/GenBank/DDBJ databases">
        <authorList>
            <person name="Varghese N."/>
        </authorList>
    </citation>
    <scope>NUCLEOTIDE SEQUENCE [LARGE SCALE GENOMIC DNA]</scope>
    <source>
        <strain evidence="4">DSM 17901</strain>
    </source>
</reference>
<sequence>MRNRAAWAIWWGLAWITPAMADETLVIYCSEHTPPKHYAEAGVAKGYAVEAARMVALEAGYVPKVVALPWLRAIRESASGSGIITSFSRTTERDRAFLYTDLLLEDAVVLVQAESRPFPVRSLADLSGRRIGTTRGARYSPELNAALPKMVINEDGSPPLRLQMLVAGRLEGALFAGGAPAVAYSAREAGVAMSALRIVSPPLGVDPNFLGVPKAMPQAAAVKARLDAALARLRKNGRLARLLEQAGLTAPSARASASVTVPATLP</sequence>
<dbReference type="SUPFAM" id="SSF53850">
    <property type="entry name" value="Periplasmic binding protein-like II"/>
    <property type="match status" value="1"/>
</dbReference>
<protein>
    <submittedName>
        <fullName evidence="3">ABC-type amino acid transport/signal transduction system, periplasmic component/domain</fullName>
    </submittedName>
</protein>
<dbReference type="STRING" id="375574.GCA_001418035_02180"/>
<evidence type="ECO:0000313" key="3">
    <source>
        <dbReference type="EMBL" id="CUA85451.1"/>
    </source>
</evidence>
<dbReference type="Pfam" id="PF00497">
    <property type="entry name" value="SBP_bac_3"/>
    <property type="match status" value="1"/>
</dbReference>
<evidence type="ECO:0000313" key="4">
    <source>
        <dbReference type="Proteomes" id="UP000243535"/>
    </source>
</evidence>
<dbReference type="OrthoDB" id="8907081at2"/>
<dbReference type="EMBL" id="CYHA01000006">
    <property type="protein sequence ID" value="CUA85451.1"/>
    <property type="molecule type" value="Genomic_DNA"/>
</dbReference>
<evidence type="ECO:0000259" key="2">
    <source>
        <dbReference type="SMART" id="SM00062"/>
    </source>
</evidence>
<dbReference type="SMART" id="SM00062">
    <property type="entry name" value="PBPb"/>
    <property type="match status" value="1"/>
</dbReference>
<dbReference type="PANTHER" id="PTHR35936">
    <property type="entry name" value="MEMBRANE-BOUND LYTIC MUREIN TRANSGLYCOSYLASE F"/>
    <property type="match status" value="1"/>
</dbReference>
<name>A0A0K6H3N1_9NEIS</name>
<proteinExistence type="predicted"/>
<dbReference type="InterPro" id="IPR001638">
    <property type="entry name" value="Solute-binding_3/MltF_N"/>
</dbReference>
<organism evidence="3 4">
    <name type="scientific">Gulbenkiania indica</name>
    <dbReference type="NCBI Taxonomy" id="375574"/>
    <lineage>
        <taxon>Bacteria</taxon>
        <taxon>Pseudomonadati</taxon>
        <taxon>Pseudomonadota</taxon>
        <taxon>Betaproteobacteria</taxon>
        <taxon>Neisseriales</taxon>
        <taxon>Chromobacteriaceae</taxon>
        <taxon>Gulbenkiania</taxon>
    </lineage>
</organism>
<dbReference type="AlphaFoldDB" id="A0A0K6H3N1"/>
<feature type="domain" description="Solute-binding protein family 3/N-terminal" evidence="2">
    <location>
        <begin position="24"/>
        <end position="250"/>
    </location>
</feature>
<dbReference type="Gene3D" id="3.40.190.10">
    <property type="entry name" value="Periplasmic binding protein-like II"/>
    <property type="match status" value="2"/>
</dbReference>
<dbReference type="PANTHER" id="PTHR35936:SF25">
    <property type="entry name" value="ABC TRANSPORTER SUBSTRATE-BINDING PROTEIN"/>
    <property type="match status" value="1"/>
</dbReference>
<keyword evidence="4" id="KW-1185">Reference proteome</keyword>
<evidence type="ECO:0000256" key="1">
    <source>
        <dbReference type="ARBA" id="ARBA00022729"/>
    </source>
</evidence>
<dbReference type="Proteomes" id="UP000243535">
    <property type="component" value="Unassembled WGS sequence"/>
</dbReference>
<keyword evidence="1" id="KW-0732">Signal</keyword>
<dbReference type="RefSeq" id="WP_082446438.1">
    <property type="nucleotide sequence ID" value="NZ_CYHA01000006.1"/>
</dbReference>
<accession>A0A0K6H3N1</accession>
<gene>
    <name evidence="3" type="ORF">Ga0061063_2398</name>
</gene>